<comment type="caution">
    <text evidence="5">The sequence shown here is derived from an EMBL/GenBank/DDBJ whole genome shotgun (WGS) entry which is preliminary data.</text>
</comment>
<organism evidence="5 7">
    <name type="scientific">Rotaria magnacalcarata</name>
    <dbReference type="NCBI Taxonomy" id="392030"/>
    <lineage>
        <taxon>Eukaryota</taxon>
        <taxon>Metazoa</taxon>
        <taxon>Spiralia</taxon>
        <taxon>Gnathifera</taxon>
        <taxon>Rotifera</taxon>
        <taxon>Eurotatoria</taxon>
        <taxon>Bdelloidea</taxon>
        <taxon>Philodinida</taxon>
        <taxon>Philodinidae</taxon>
        <taxon>Rotaria</taxon>
    </lineage>
</organism>
<dbReference type="EMBL" id="CAJNRG010009572">
    <property type="protein sequence ID" value="CAF2115044.1"/>
    <property type="molecule type" value="Genomic_DNA"/>
</dbReference>
<proteinExistence type="predicted"/>
<dbReference type="Proteomes" id="UP000663887">
    <property type="component" value="Unassembled WGS sequence"/>
</dbReference>
<evidence type="ECO:0000256" key="1">
    <source>
        <dbReference type="SAM" id="MobiDB-lite"/>
    </source>
</evidence>
<dbReference type="Proteomes" id="UP000663824">
    <property type="component" value="Unassembled WGS sequence"/>
</dbReference>
<sequence length="161" mass="18550">MRSNFFSTNRAAELQRHNRSDSELKQQHEILLSTLLLEQQLRSTATNEHKRPPRSPPSTIDFYFSDIIANTTLIVDSDSAKQTEIAIENLTKEITAQEVLLPQRHRDLEQDSNKKIEVLESAEYEWKSATKNGQQQTNDLFSSPINSILPLFSCLDKIRYC</sequence>
<dbReference type="AlphaFoldDB" id="A0A819X6K7"/>
<feature type="region of interest" description="Disordered" evidence="1">
    <location>
        <begin position="1"/>
        <end position="23"/>
    </location>
</feature>
<reference evidence="5" key="1">
    <citation type="submission" date="2021-02" db="EMBL/GenBank/DDBJ databases">
        <authorList>
            <person name="Nowell W R."/>
        </authorList>
    </citation>
    <scope>NUCLEOTIDE SEQUENCE</scope>
</reference>
<dbReference type="Proteomes" id="UP000663856">
    <property type="component" value="Unassembled WGS sequence"/>
</dbReference>
<keyword evidence="7" id="KW-1185">Reference proteome</keyword>
<dbReference type="EMBL" id="CAJNRF010000686">
    <property type="protein sequence ID" value="CAF1974452.1"/>
    <property type="molecule type" value="Genomic_DNA"/>
</dbReference>
<name>A0A819X6K7_9BILA</name>
<evidence type="ECO:0000313" key="6">
    <source>
        <dbReference type="EMBL" id="CAF4144286.1"/>
    </source>
</evidence>
<evidence type="ECO:0000313" key="5">
    <source>
        <dbReference type="EMBL" id="CAF4132933.1"/>
    </source>
</evidence>
<feature type="compositionally biased region" description="Basic and acidic residues" evidence="1">
    <location>
        <begin position="13"/>
        <end position="23"/>
    </location>
</feature>
<evidence type="ECO:0000313" key="3">
    <source>
        <dbReference type="EMBL" id="CAF2036517.1"/>
    </source>
</evidence>
<feature type="compositionally biased region" description="Polar residues" evidence="1">
    <location>
        <begin position="1"/>
        <end position="10"/>
    </location>
</feature>
<evidence type="ECO:0000313" key="7">
    <source>
        <dbReference type="Proteomes" id="UP000663866"/>
    </source>
</evidence>
<dbReference type="EMBL" id="CAJOBG010004945">
    <property type="protein sequence ID" value="CAF4132933.1"/>
    <property type="molecule type" value="Genomic_DNA"/>
</dbReference>
<protein>
    <submittedName>
        <fullName evidence="5">Uncharacterized protein</fullName>
    </submittedName>
</protein>
<dbReference type="EMBL" id="CAJNRE010004556">
    <property type="protein sequence ID" value="CAF2036517.1"/>
    <property type="molecule type" value="Genomic_DNA"/>
</dbReference>
<gene>
    <name evidence="3" type="ORF">MBJ925_LOCUS10802</name>
    <name evidence="5" type="ORF">OVN521_LOCUS22619</name>
    <name evidence="6" type="ORF">UXM345_LOCUS24750</name>
    <name evidence="2" type="ORF">WKI299_LOCUS3466</name>
    <name evidence="4" type="ORF">XDN619_LOCUS21499</name>
</gene>
<dbReference type="Proteomes" id="UP000663842">
    <property type="component" value="Unassembled WGS sequence"/>
</dbReference>
<dbReference type="EMBL" id="CAJOBF010004574">
    <property type="protein sequence ID" value="CAF4144286.1"/>
    <property type="molecule type" value="Genomic_DNA"/>
</dbReference>
<dbReference type="Proteomes" id="UP000663866">
    <property type="component" value="Unassembled WGS sequence"/>
</dbReference>
<accession>A0A819X6K7</accession>
<evidence type="ECO:0000313" key="4">
    <source>
        <dbReference type="EMBL" id="CAF2115044.1"/>
    </source>
</evidence>
<evidence type="ECO:0000313" key="2">
    <source>
        <dbReference type="EMBL" id="CAF1974452.1"/>
    </source>
</evidence>